<evidence type="ECO:0000256" key="1">
    <source>
        <dbReference type="SAM" id="MobiDB-lite"/>
    </source>
</evidence>
<evidence type="ECO:0000313" key="2">
    <source>
        <dbReference type="EMBL" id="AQK81251.1"/>
    </source>
</evidence>
<accession>A0A1D6LP24</accession>
<sequence length="164" mass="18511">MSPPSRSPPSSLLPPRRPPPRSPTRLPSSWISGALSSLRREQGRRLPWHRREPGITLPISWDGTGRRIRPPSRNALFAVFQREDEGSRAAQVASSWAEQTGESKRMDQELEPQEGSCLSGCPPGTMFPRSRCLGHFWKRSGMTCFQAWRTSPTHHMQICSLLIQ</sequence>
<feature type="compositionally biased region" description="Pro residues" evidence="1">
    <location>
        <begin position="1"/>
        <end position="22"/>
    </location>
</feature>
<gene>
    <name evidence="2" type="ORF">ZEAMMB73_Zm00001d036530</name>
</gene>
<dbReference type="AlphaFoldDB" id="A0A1D6LP24"/>
<dbReference type="EMBL" id="CM000782">
    <property type="protein sequence ID" value="AQK81260.1"/>
    <property type="molecule type" value="Genomic_DNA"/>
</dbReference>
<dbReference type="EMBL" id="CM000782">
    <property type="protein sequence ID" value="AQK81251.1"/>
    <property type="molecule type" value="Genomic_DNA"/>
</dbReference>
<dbReference type="ExpressionAtlas" id="A0A1D6LP24">
    <property type="expression patterns" value="baseline and differential"/>
</dbReference>
<feature type="region of interest" description="Disordered" evidence="1">
    <location>
        <begin position="1"/>
        <end position="30"/>
    </location>
</feature>
<name>A0A1D6LP24_MAIZE</name>
<protein>
    <submittedName>
        <fullName evidence="2">Uncharacterized protein</fullName>
    </submittedName>
</protein>
<organism evidence="2">
    <name type="scientific">Zea mays</name>
    <name type="common">Maize</name>
    <dbReference type="NCBI Taxonomy" id="4577"/>
    <lineage>
        <taxon>Eukaryota</taxon>
        <taxon>Viridiplantae</taxon>
        <taxon>Streptophyta</taxon>
        <taxon>Embryophyta</taxon>
        <taxon>Tracheophyta</taxon>
        <taxon>Spermatophyta</taxon>
        <taxon>Magnoliopsida</taxon>
        <taxon>Liliopsida</taxon>
        <taxon>Poales</taxon>
        <taxon>Poaceae</taxon>
        <taxon>PACMAD clade</taxon>
        <taxon>Panicoideae</taxon>
        <taxon>Andropogonodae</taxon>
        <taxon>Andropogoneae</taxon>
        <taxon>Tripsacinae</taxon>
        <taxon>Zea</taxon>
    </lineage>
</organism>
<proteinExistence type="predicted"/>
<feature type="region of interest" description="Disordered" evidence="1">
    <location>
        <begin position="91"/>
        <end position="117"/>
    </location>
</feature>
<reference evidence="2" key="1">
    <citation type="submission" date="2015-12" db="EMBL/GenBank/DDBJ databases">
        <title>Update maize B73 reference genome by single molecule sequencing technologies.</title>
        <authorList>
            <consortium name="Maize Genome Sequencing Project"/>
            <person name="Ware D."/>
        </authorList>
    </citation>
    <scope>NUCLEOTIDE SEQUENCE</scope>
    <source>
        <tissue evidence="2">Seedling</tissue>
    </source>
</reference>